<keyword evidence="4 7" id="KW-0812">Transmembrane</keyword>
<dbReference type="InterPro" id="IPR050291">
    <property type="entry name" value="CDF_Transporter"/>
</dbReference>
<comment type="similarity">
    <text evidence="2">Belongs to the cation diffusion facilitator (CDF) transporter (TC 2.A.4) family.</text>
</comment>
<evidence type="ECO:0000256" key="7">
    <source>
        <dbReference type="SAM" id="Phobius"/>
    </source>
</evidence>
<dbReference type="InterPro" id="IPR036837">
    <property type="entry name" value="Cation_efflux_CTD_sf"/>
</dbReference>
<feature type="domain" description="Cation efflux protein cytoplasmic" evidence="9">
    <location>
        <begin position="210"/>
        <end position="285"/>
    </location>
</feature>
<dbReference type="Gene3D" id="3.30.70.1350">
    <property type="entry name" value="Cation efflux protein, cytoplasmic domain"/>
    <property type="match status" value="1"/>
</dbReference>
<feature type="transmembrane region" description="Helical" evidence="7">
    <location>
        <begin position="81"/>
        <end position="99"/>
    </location>
</feature>
<evidence type="ECO:0000256" key="4">
    <source>
        <dbReference type="ARBA" id="ARBA00022692"/>
    </source>
</evidence>
<gene>
    <name evidence="10" type="ORF">BED47_11200</name>
</gene>
<dbReference type="SUPFAM" id="SSF161111">
    <property type="entry name" value="Cation efflux protein transmembrane domain-like"/>
    <property type="match status" value="1"/>
</dbReference>
<proteinExistence type="inferred from homology"/>
<dbReference type="EMBL" id="MDKC01000034">
    <property type="protein sequence ID" value="ODG90437.1"/>
    <property type="molecule type" value="Genomic_DNA"/>
</dbReference>
<feature type="transmembrane region" description="Helical" evidence="7">
    <location>
        <begin position="115"/>
        <end position="134"/>
    </location>
</feature>
<evidence type="ECO:0000313" key="10">
    <source>
        <dbReference type="EMBL" id="ODG90437.1"/>
    </source>
</evidence>
<keyword evidence="11" id="KW-1185">Reference proteome</keyword>
<sequence length="294" mass="31952">MDKNLQKQLDIAAFLSVISYLVLASVKVLVSFYTNSSALLADGLNNVTDIGATLAVLIGIRIARKPRDLDHPYGHSRAEQIATLIASFIMMSVGLQVIIENIRSLFVGEYETPNRLAAVVAFASGIFMFGIYFYNNKVAKRTKSKGLEASAKDNFSDALVSFGTTIGVLGASIGFPIIDPIAAILVGVIICKTAWEIFYDATLLLTDGFDPEEMNLFTETVDKVPGVHKVVDLRARMYGNTTIADVIIEVDGGIDVSKSHGITDQIEMILSQQHGIQYTHIHVEPLRSGRGGKD</sequence>
<dbReference type="Pfam" id="PF01545">
    <property type="entry name" value="Cation_efflux"/>
    <property type="match status" value="1"/>
</dbReference>
<dbReference type="Gene3D" id="1.20.1510.10">
    <property type="entry name" value="Cation efflux protein transmembrane domain"/>
    <property type="match status" value="1"/>
</dbReference>
<evidence type="ECO:0000259" key="9">
    <source>
        <dbReference type="Pfam" id="PF16916"/>
    </source>
</evidence>
<evidence type="ECO:0000256" key="1">
    <source>
        <dbReference type="ARBA" id="ARBA00004141"/>
    </source>
</evidence>
<comment type="subcellular location">
    <subcellularLocation>
        <location evidence="1">Membrane</location>
        <topology evidence="1">Multi-pass membrane protein</topology>
    </subcellularLocation>
</comment>
<dbReference type="PANTHER" id="PTHR43840:SF50">
    <property type="entry name" value="MANGANESE EFFLUX SYSTEM PROTEIN MNES"/>
    <property type="match status" value="1"/>
</dbReference>
<evidence type="ECO:0000256" key="3">
    <source>
        <dbReference type="ARBA" id="ARBA00022448"/>
    </source>
</evidence>
<dbReference type="SUPFAM" id="SSF160240">
    <property type="entry name" value="Cation efflux protein cytoplasmic domain-like"/>
    <property type="match status" value="1"/>
</dbReference>
<dbReference type="InterPro" id="IPR027470">
    <property type="entry name" value="Cation_efflux_CTD"/>
</dbReference>
<feature type="domain" description="Cation efflux protein transmembrane" evidence="8">
    <location>
        <begin position="14"/>
        <end position="205"/>
    </location>
</feature>
<keyword evidence="5 7" id="KW-1133">Transmembrane helix</keyword>
<protein>
    <submittedName>
        <fullName evidence="10">Transporter</fullName>
    </submittedName>
</protein>
<accession>A0ABX2ZL36</accession>
<organism evidence="10 11">
    <name type="scientific">Gottfriedia luciferensis</name>
    <dbReference type="NCBI Taxonomy" id="178774"/>
    <lineage>
        <taxon>Bacteria</taxon>
        <taxon>Bacillati</taxon>
        <taxon>Bacillota</taxon>
        <taxon>Bacilli</taxon>
        <taxon>Bacillales</taxon>
        <taxon>Bacillaceae</taxon>
        <taxon>Gottfriedia</taxon>
    </lineage>
</organism>
<dbReference type="Proteomes" id="UP000094580">
    <property type="component" value="Unassembled WGS sequence"/>
</dbReference>
<evidence type="ECO:0000259" key="8">
    <source>
        <dbReference type="Pfam" id="PF01545"/>
    </source>
</evidence>
<evidence type="ECO:0000256" key="2">
    <source>
        <dbReference type="ARBA" id="ARBA00008114"/>
    </source>
</evidence>
<evidence type="ECO:0000256" key="5">
    <source>
        <dbReference type="ARBA" id="ARBA00022989"/>
    </source>
</evidence>
<keyword evidence="3" id="KW-0813">Transport</keyword>
<evidence type="ECO:0000256" key="6">
    <source>
        <dbReference type="ARBA" id="ARBA00023136"/>
    </source>
</evidence>
<dbReference type="RefSeq" id="WP_069034996.1">
    <property type="nucleotide sequence ID" value="NZ_MDKC01000034.1"/>
</dbReference>
<name>A0ABX2ZL36_9BACI</name>
<feature type="transmembrane region" description="Helical" evidence="7">
    <location>
        <begin position="39"/>
        <end position="60"/>
    </location>
</feature>
<reference evidence="10 11" key="1">
    <citation type="submission" date="2016-07" db="EMBL/GenBank/DDBJ databases">
        <authorList>
            <person name="Townsley L."/>
            <person name="Shank E.A."/>
        </authorList>
    </citation>
    <scope>NUCLEOTIDE SEQUENCE [LARGE SCALE GENOMIC DNA]</scope>
    <source>
        <strain evidence="10 11">CH01</strain>
    </source>
</reference>
<keyword evidence="6 7" id="KW-0472">Membrane</keyword>
<evidence type="ECO:0000313" key="11">
    <source>
        <dbReference type="Proteomes" id="UP000094580"/>
    </source>
</evidence>
<dbReference type="InterPro" id="IPR027469">
    <property type="entry name" value="Cation_efflux_TMD_sf"/>
</dbReference>
<comment type="caution">
    <text evidence="10">The sequence shown here is derived from an EMBL/GenBank/DDBJ whole genome shotgun (WGS) entry which is preliminary data.</text>
</comment>
<dbReference type="InterPro" id="IPR002524">
    <property type="entry name" value="Cation_efflux"/>
</dbReference>
<feature type="transmembrane region" description="Helical" evidence="7">
    <location>
        <begin position="12"/>
        <end position="33"/>
    </location>
</feature>
<dbReference type="PANTHER" id="PTHR43840">
    <property type="entry name" value="MITOCHONDRIAL METAL TRANSPORTER 1-RELATED"/>
    <property type="match status" value="1"/>
</dbReference>
<dbReference type="Pfam" id="PF16916">
    <property type="entry name" value="ZT_dimer"/>
    <property type="match status" value="1"/>
</dbReference>
<dbReference type="NCBIfam" id="TIGR01297">
    <property type="entry name" value="CDF"/>
    <property type="match status" value="1"/>
</dbReference>
<dbReference type="InterPro" id="IPR058533">
    <property type="entry name" value="Cation_efflux_TM"/>
</dbReference>